<gene>
    <name evidence="2" type="ORF">MAPG_09858</name>
</gene>
<evidence type="ECO:0000313" key="3">
    <source>
        <dbReference type="EnsemblFungi" id="MAPG_09858T0"/>
    </source>
</evidence>
<feature type="chain" id="PRO_5009385935" evidence="1">
    <location>
        <begin position="24"/>
        <end position="304"/>
    </location>
</feature>
<proteinExistence type="predicted"/>
<reference evidence="2" key="1">
    <citation type="submission" date="2010-05" db="EMBL/GenBank/DDBJ databases">
        <title>The Genome Sequence of Magnaporthe poae strain ATCC 64411.</title>
        <authorList>
            <consortium name="The Broad Institute Genome Sequencing Platform"/>
            <consortium name="Broad Institute Genome Sequencing Center for Infectious Disease"/>
            <person name="Ma L.-J."/>
            <person name="Dead R."/>
            <person name="Young S."/>
            <person name="Zeng Q."/>
            <person name="Koehrsen M."/>
            <person name="Alvarado L."/>
            <person name="Berlin A."/>
            <person name="Chapman S.B."/>
            <person name="Chen Z."/>
            <person name="Freedman E."/>
            <person name="Gellesch M."/>
            <person name="Goldberg J."/>
            <person name="Griggs A."/>
            <person name="Gujja S."/>
            <person name="Heilman E.R."/>
            <person name="Heiman D."/>
            <person name="Hepburn T."/>
            <person name="Howarth C."/>
            <person name="Jen D."/>
            <person name="Larson L."/>
            <person name="Mehta T."/>
            <person name="Neiman D."/>
            <person name="Pearson M."/>
            <person name="Roberts A."/>
            <person name="Saif S."/>
            <person name="Shea T."/>
            <person name="Shenoy N."/>
            <person name="Sisk P."/>
            <person name="Stolte C."/>
            <person name="Sykes S."/>
            <person name="Walk T."/>
            <person name="White J."/>
            <person name="Yandava C."/>
            <person name="Haas B."/>
            <person name="Nusbaum C."/>
            <person name="Birren B."/>
        </authorList>
    </citation>
    <scope>NUCLEOTIDE SEQUENCE</scope>
    <source>
        <strain evidence="2">ATCC 64411</strain>
    </source>
</reference>
<dbReference type="Proteomes" id="UP000011715">
    <property type="component" value="Unassembled WGS sequence"/>
</dbReference>
<reference evidence="2" key="3">
    <citation type="submission" date="2011-03" db="EMBL/GenBank/DDBJ databases">
        <title>Annotation of Magnaporthe poae ATCC 64411.</title>
        <authorList>
            <person name="Ma L.-J."/>
            <person name="Dead R."/>
            <person name="Young S.K."/>
            <person name="Zeng Q."/>
            <person name="Gargeya S."/>
            <person name="Fitzgerald M."/>
            <person name="Haas B."/>
            <person name="Abouelleil A."/>
            <person name="Alvarado L."/>
            <person name="Arachchi H.M."/>
            <person name="Berlin A."/>
            <person name="Brown A."/>
            <person name="Chapman S.B."/>
            <person name="Chen Z."/>
            <person name="Dunbar C."/>
            <person name="Freedman E."/>
            <person name="Gearin G."/>
            <person name="Gellesch M."/>
            <person name="Goldberg J."/>
            <person name="Griggs A."/>
            <person name="Gujja S."/>
            <person name="Heiman D."/>
            <person name="Howarth C."/>
            <person name="Larson L."/>
            <person name="Lui A."/>
            <person name="MacDonald P.J.P."/>
            <person name="Mehta T."/>
            <person name="Montmayeur A."/>
            <person name="Murphy C."/>
            <person name="Neiman D."/>
            <person name="Pearson M."/>
            <person name="Priest M."/>
            <person name="Roberts A."/>
            <person name="Saif S."/>
            <person name="Shea T."/>
            <person name="Shenoy N."/>
            <person name="Sisk P."/>
            <person name="Stolte C."/>
            <person name="Sykes S."/>
            <person name="Yandava C."/>
            <person name="Wortman J."/>
            <person name="Nusbaum C."/>
            <person name="Birren B."/>
        </authorList>
    </citation>
    <scope>NUCLEOTIDE SEQUENCE</scope>
    <source>
        <strain evidence="2">ATCC 64411</strain>
    </source>
</reference>
<feature type="signal peptide" evidence="1">
    <location>
        <begin position="1"/>
        <end position="23"/>
    </location>
</feature>
<keyword evidence="1" id="KW-0732">Signal</keyword>
<dbReference type="EnsemblFungi" id="MAPG_09858T0">
    <property type="protein sequence ID" value="MAPG_09858T0"/>
    <property type="gene ID" value="MAPG_09858"/>
</dbReference>
<dbReference type="AlphaFoldDB" id="A0A0C4EB17"/>
<dbReference type="OrthoDB" id="10676403at2759"/>
<reference evidence="3" key="5">
    <citation type="submission" date="2015-06" db="UniProtKB">
        <authorList>
            <consortium name="EnsemblFungi"/>
        </authorList>
    </citation>
    <scope>IDENTIFICATION</scope>
    <source>
        <strain evidence="3">ATCC 64411</strain>
    </source>
</reference>
<accession>A0A0C4EB17</accession>
<evidence type="ECO:0000313" key="4">
    <source>
        <dbReference type="Proteomes" id="UP000011715"/>
    </source>
</evidence>
<evidence type="ECO:0000256" key="1">
    <source>
        <dbReference type="SAM" id="SignalP"/>
    </source>
</evidence>
<dbReference type="VEuPathDB" id="FungiDB:MAPG_09858"/>
<dbReference type="EMBL" id="ADBL01002527">
    <property type="status" value="NOT_ANNOTATED_CDS"/>
    <property type="molecule type" value="Genomic_DNA"/>
</dbReference>
<reference evidence="3" key="4">
    <citation type="journal article" date="2015" name="G3 (Bethesda)">
        <title>Genome sequences of three phytopathogenic species of the Magnaporthaceae family of fungi.</title>
        <authorList>
            <person name="Okagaki L.H."/>
            <person name="Nunes C.C."/>
            <person name="Sailsbery J."/>
            <person name="Clay B."/>
            <person name="Brown D."/>
            <person name="John T."/>
            <person name="Oh Y."/>
            <person name="Young N."/>
            <person name="Fitzgerald M."/>
            <person name="Haas B.J."/>
            <person name="Zeng Q."/>
            <person name="Young S."/>
            <person name="Adiconis X."/>
            <person name="Fan L."/>
            <person name="Levin J.Z."/>
            <person name="Mitchell T.K."/>
            <person name="Okubara P.A."/>
            <person name="Farman M.L."/>
            <person name="Kohn L.M."/>
            <person name="Birren B."/>
            <person name="Ma L.-J."/>
            <person name="Dean R.A."/>
        </authorList>
    </citation>
    <scope>NUCLEOTIDE SEQUENCE</scope>
    <source>
        <strain evidence="3">ATCC 64411 / 73-15</strain>
    </source>
</reference>
<sequence length="304" mass="35082">MRCTLFSPLALFAIWLVSSFVHAESELAHAVERIFWWSQYQLEGYLVTDPEDRRIAPYCGSKKKGGRRCNFNEFVSYITRGTITNAPDVLNGRAPDFFKNPRLVVKVAEEMALTTDPFKRGALYMRERLIVQNTLDKFRSFPAAYAECVVFRNDMQTRINNLPAGRSAAIPQDYLNSGKALLGDILKLRSGTNSNLQREWMEKRFKDIKNFEYQYTDENGQVKRYKEAIDIRTQRESWGSKSWVGLKLEETQNNDARLQDPNSPLRKKWDDAKRAFATEDSTARHLRVISELENTLKDCVAGKS</sequence>
<reference evidence="4" key="2">
    <citation type="submission" date="2010-05" db="EMBL/GenBank/DDBJ databases">
        <title>The genome sequence of Magnaporthe poae strain ATCC 64411.</title>
        <authorList>
            <person name="Ma L.-J."/>
            <person name="Dead R."/>
            <person name="Young S."/>
            <person name="Zeng Q."/>
            <person name="Koehrsen M."/>
            <person name="Alvarado L."/>
            <person name="Berlin A."/>
            <person name="Chapman S.B."/>
            <person name="Chen Z."/>
            <person name="Freedman E."/>
            <person name="Gellesch M."/>
            <person name="Goldberg J."/>
            <person name="Griggs A."/>
            <person name="Gujja S."/>
            <person name="Heilman E.R."/>
            <person name="Heiman D."/>
            <person name="Hepburn T."/>
            <person name="Howarth C."/>
            <person name="Jen D."/>
            <person name="Larson L."/>
            <person name="Mehta T."/>
            <person name="Neiman D."/>
            <person name="Pearson M."/>
            <person name="Roberts A."/>
            <person name="Saif S."/>
            <person name="Shea T."/>
            <person name="Shenoy N."/>
            <person name="Sisk P."/>
            <person name="Stolte C."/>
            <person name="Sykes S."/>
            <person name="Walk T."/>
            <person name="White J."/>
            <person name="Yandava C."/>
            <person name="Haas B."/>
            <person name="Nusbaum C."/>
            <person name="Birren B."/>
        </authorList>
    </citation>
    <scope>NUCLEOTIDE SEQUENCE [LARGE SCALE GENOMIC DNA]</scope>
    <source>
        <strain evidence="4">ATCC 64411 / 73-15</strain>
    </source>
</reference>
<dbReference type="EMBL" id="GL876977">
    <property type="protein sequence ID" value="KLU91337.1"/>
    <property type="molecule type" value="Genomic_DNA"/>
</dbReference>
<keyword evidence="4" id="KW-1185">Reference proteome</keyword>
<name>A0A0C4EB17_MAGP6</name>
<organism evidence="3 4">
    <name type="scientific">Magnaporthiopsis poae (strain ATCC 64411 / 73-15)</name>
    <name type="common">Kentucky bluegrass fungus</name>
    <name type="synonym">Magnaporthe poae</name>
    <dbReference type="NCBI Taxonomy" id="644358"/>
    <lineage>
        <taxon>Eukaryota</taxon>
        <taxon>Fungi</taxon>
        <taxon>Dikarya</taxon>
        <taxon>Ascomycota</taxon>
        <taxon>Pezizomycotina</taxon>
        <taxon>Sordariomycetes</taxon>
        <taxon>Sordariomycetidae</taxon>
        <taxon>Magnaporthales</taxon>
        <taxon>Magnaporthaceae</taxon>
        <taxon>Magnaporthiopsis</taxon>
    </lineage>
</organism>
<evidence type="ECO:0000313" key="2">
    <source>
        <dbReference type="EMBL" id="KLU91337.1"/>
    </source>
</evidence>
<protein>
    <submittedName>
        <fullName evidence="2 3">Uncharacterized protein</fullName>
    </submittedName>
</protein>